<accession>X1TT13</accession>
<name>X1TT13_9ZZZZ</name>
<proteinExistence type="predicted"/>
<dbReference type="EMBL" id="BARW01021678">
    <property type="protein sequence ID" value="GAI90715.1"/>
    <property type="molecule type" value="Genomic_DNA"/>
</dbReference>
<feature type="non-terminal residue" evidence="1">
    <location>
        <position position="1"/>
    </location>
</feature>
<reference evidence="1" key="1">
    <citation type="journal article" date="2014" name="Front. Microbiol.">
        <title>High frequency of phylogenetically diverse reductive dehalogenase-homologous genes in deep subseafloor sedimentary metagenomes.</title>
        <authorList>
            <person name="Kawai M."/>
            <person name="Futagami T."/>
            <person name="Toyoda A."/>
            <person name="Takaki Y."/>
            <person name="Nishi S."/>
            <person name="Hori S."/>
            <person name="Arai W."/>
            <person name="Tsubouchi T."/>
            <person name="Morono Y."/>
            <person name="Uchiyama I."/>
            <person name="Ito T."/>
            <person name="Fujiyama A."/>
            <person name="Inagaki F."/>
            <person name="Takami H."/>
        </authorList>
    </citation>
    <scope>NUCLEOTIDE SEQUENCE</scope>
    <source>
        <strain evidence="1">Expedition CK06-06</strain>
    </source>
</reference>
<dbReference type="AlphaFoldDB" id="X1TT13"/>
<sequence length="35" mass="4539">YFETLNYGMYELRLTSDYKMRVRIMYYEMCYMYVV</sequence>
<evidence type="ECO:0000313" key="1">
    <source>
        <dbReference type="EMBL" id="GAI90715.1"/>
    </source>
</evidence>
<protein>
    <submittedName>
        <fullName evidence="1">Uncharacterized protein</fullName>
    </submittedName>
</protein>
<gene>
    <name evidence="1" type="ORF">S12H4_36373</name>
</gene>
<comment type="caution">
    <text evidence="1">The sequence shown here is derived from an EMBL/GenBank/DDBJ whole genome shotgun (WGS) entry which is preliminary data.</text>
</comment>
<organism evidence="1">
    <name type="scientific">marine sediment metagenome</name>
    <dbReference type="NCBI Taxonomy" id="412755"/>
    <lineage>
        <taxon>unclassified sequences</taxon>
        <taxon>metagenomes</taxon>
        <taxon>ecological metagenomes</taxon>
    </lineage>
</organism>